<dbReference type="SMART" id="SM00342">
    <property type="entry name" value="HTH_ARAC"/>
    <property type="match status" value="1"/>
</dbReference>
<feature type="compositionally biased region" description="Polar residues" evidence="9">
    <location>
        <begin position="261"/>
        <end position="272"/>
    </location>
</feature>
<dbReference type="Pfam" id="PF17853">
    <property type="entry name" value="GGDEF_2"/>
    <property type="match status" value="1"/>
</dbReference>
<evidence type="ECO:0000259" key="11">
    <source>
        <dbReference type="PROSITE" id="PS01124"/>
    </source>
</evidence>
<keyword evidence="3 10" id="KW-0812">Transmembrane</keyword>
<evidence type="ECO:0000256" key="6">
    <source>
        <dbReference type="ARBA" id="ARBA00023125"/>
    </source>
</evidence>
<feature type="domain" description="HTH araC/xylS-type" evidence="11">
    <location>
        <begin position="687"/>
        <end position="786"/>
    </location>
</feature>
<feature type="transmembrane region" description="Helical" evidence="10">
    <location>
        <begin position="314"/>
        <end position="334"/>
    </location>
</feature>
<dbReference type="Proteomes" id="UP000245202">
    <property type="component" value="Unassembled WGS sequence"/>
</dbReference>
<dbReference type="GO" id="GO:0005886">
    <property type="term" value="C:plasma membrane"/>
    <property type="evidence" value="ECO:0007669"/>
    <property type="project" value="UniProtKB-SubCell"/>
</dbReference>
<evidence type="ECO:0000256" key="2">
    <source>
        <dbReference type="ARBA" id="ARBA00022475"/>
    </source>
</evidence>
<gene>
    <name evidence="12" type="ORF">PAT3040_03743</name>
</gene>
<name>A0A2R5EZ75_9BACL</name>
<evidence type="ECO:0000313" key="13">
    <source>
        <dbReference type="Proteomes" id="UP000245202"/>
    </source>
</evidence>
<evidence type="ECO:0000256" key="10">
    <source>
        <dbReference type="SAM" id="Phobius"/>
    </source>
</evidence>
<sequence>MGLLKGSDETERVGMQGWRAKGVQRRWLQSYAIVLLIPIIMMTATYWQTRHVINDEIHRANSALLSQLKLEIENYTDYVYRLSEMISLNPKVRSIISNQQNIDAKDRLNMKHAIADFKSYNIANRFVDHFYIYFSAGNFVLTDSSYYEDELYYELNYSQSDLSLTSWRSNLAEEHRGRFMSLGEFSQGARPGIMYAQSLHFPSKGESVGTTLVIELNQSRLMESIRNLQSYNQGSVYILDDEDRLLASSEQASAQERSFQLPESKNDSSGTITEDWDGKPMTLSYIKSETTGWKIIYALPSELYSQKAEYIRNLSVLMLAIAAVLGSILSVWMAKRNYDPLQRLVRNVAARSEIEPSRGSKGTEYDYLEEALDNTLDRYKLMNQTIERQNQALRSSLLARLLKGRIKDGVPIAEVLPDHGLSLRGSGVAVMLFYLEDYSGFFRIDEQDAEKKREFVHLVMTNIVEELAGQEHQGWMTDIDDMLACIVNFNTETSQEAAMAYLKGVAEEAQRFIGSRFRILFTVSISSMRHSAQELPAAYQEALEAMEYRMLQSGQSIIWYEQTTVRELAYVYSIEKEQQLINCVNAGDYVAAKSTLDEIIDCNLEQKNVSADLIRCLLFDMCSTMMKAGIEANLSREELYEENLAAIRELSSGSTVMVMRERMSQFLQRICALAEQRRKKSKYRLYDGVLALIEERYGDNNLGINMIAEQFEVHPSYLSRYFKEQSGETLTEYINKWRIEKSKALLLQDDIYIKDISDRVGFFSISTFIRLFKKYEGITPSAYRDIHNAQD</sequence>
<keyword evidence="8" id="KW-0804">Transcription</keyword>
<dbReference type="InterPro" id="IPR018062">
    <property type="entry name" value="HTH_AraC-typ_CS"/>
</dbReference>
<comment type="subcellular location">
    <subcellularLocation>
        <location evidence="1">Cell membrane</location>
        <topology evidence="1">Multi-pass membrane protein</topology>
    </subcellularLocation>
</comment>
<dbReference type="InterPro" id="IPR033479">
    <property type="entry name" value="dCache_1"/>
</dbReference>
<evidence type="ECO:0000313" key="12">
    <source>
        <dbReference type="EMBL" id="GBG09113.1"/>
    </source>
</evidence>
<dbReference type="Pfam" id="PF12833">
    <property type="entry name" value="HTH_18"/>
    <property type="match status" value="1"/>
</dbReference>
<reference evidence="12 13" key="1">
    <citation type="submission" date="2017-08" db="EMBL/GenBank/DDBJ databases">
        <title>Substantial Increase in Enzyme Production by Combined Drug-Resistance Mutations in Paenibacillus agaridevorans.</title>
        <authorList>
            <person name="Tanaka Y."/>
            <person name="Funane K."/>
            <person name="Hosaka T."/>
            <person name="Shiwa Y."/>
            <person name="Fujita N."/>
            <person name="Miyazaki T."/>
            <person name="Yoshikawa H."/>
            <person name="Murakami K."/>
            <person name="Kasahara K."/>
            <person name="Inaoka T."/>
            <person name="Hiraga Y."/>
            <person name="Ochi K."/>
        </authorList>
    </citation>
    <scope>NUCLEOTIDE SEQUENCE [LARGE SCALE GENOMIC DNA]</scope>
    <source>
        <strain evidence="12 13">T-3040</strain>
    </source>
</reference>
<feature type="region of interest" description="Disordered" evidence="9">
    <location>
        <begin position="253"/>
        <end position="273"/>
    </location>
</feature>
<keyword evidence="6" id="KW-0238">DNA-binding</keyword>
<dbReference type="InterPro" id="IPR041522">
    <property type="entry name" value="CdaR_GGDEF"/>
</dbReference>
<dbReference type="AlphaFoldDB" id="A0A2R5EZ75"/>
<evidence type="ECO:0000256" key="9">
    <source>
        <dbReference type="SAM" id="MobiDB-lite"/>
    </source>
</evidence>
<evidence type="ECO:0000256" key="5">
    <source>
        <dbReference type="ARBA" id="ARBA00023015"/>
    </source>
</evidence>
<dbReference type="SUPFAM" id="SSF46689">
    <property type="entry name" value="Homeodomain-like"/>
    <property type="match status" value="1"/>
</dbReference>
<keyword evidence="5" id="KW-0805">Transcription regulation</keyword>
<dbReference type="GO" id="GO:0043565">
    <property type="term" value="F:sequence-specific DNA binding"/>
    <property type="evidence" value="ECO:0007669"/>
    <property type="project" value="InterPro"/>
</dbReference>
<dbReference type="Gene3D" id="1.10.10.60">
    <property type="entry name" value="Homeodomain-like"/>
    <property type="match status" value="2"/>
</dbReference>
<dbReference type="EMBL" id="BDQX01000196">
    <property type="protein sequence ID" value="GBG09113.1"/>
    <property type="molecule type" value="Genomic_DNA"/>
</dbReference>
<dbReference type="PANTHER" id="PTHR43280">
    <property type="entry name" value="ARAC-FAMILY TRANSCRIPTIONAL REGULATOR"/>
    <property type="match status" value="1"/>
</dbReference>
<dbReference type="PROSITE" id="PS00041">
    <property type="entry name" value="HTH_ARAC_FAMILY_1"/>
    <property type="match status" value="1"/>
</dbReference>
<dbReference type="Pfam" id="PF02743">
    <property type="entry name" value="dCache_1"/>
    <property type="match status" value="1"/>
</dbReference>
<evidence type="ECO:0000256" key="1">
    <source>
        <dbReference type="ARBA" id="ARBA00004651"/>
    </source>
</evidence>
<dbReference type="InterPro" id="IPR009057">
    <property type="entry name" value="Homeodomain-like_sf"/>
</dbReference>
<comment type="caution">
    <text evidence="12">The sequence shown here is derived from an EMBL/GenBank/DDBJ whole genome shotgun (WGS) entry which is preliminary data.</text>
</comment>
<keyword evidence="4 10" id="KW-1133">Transmembrane helix</keyword>
<organism evidence="12 13">
    <name type="scientific">Paenibacillus agaridevorans</name>
    <dbReference type="NCBI Taxonomy" id="171404"/>
    <lineage>
        <taxon>Bacteria</taxon>
        <taxon>Bacillati</taxon>
        <taxon>Bacillota</taxon>
        <taxon>Bacilli</taxon>
        <taxon>Bacillales</taxon>
        <taxon>Paenibacillaceae</taxon>
        <taxon>Paenibacillus</taxon>
    </lineage>
</organism>
<keyword evidence="7 10" id="KW-0472">Membrane</keyword>
<evidence type="ECO:0000256" key="3">
    <source>
        <dbReference type="ARBA" id="ARBA00022692"/>
    </source>
</evidence>
<dbReference type="Gene3D" id="3.30.450.20">
    <property type="entry name" value="PAS domain"/>
    <property type="match status" value="1"/>
</dbReference>
<evidence type="ECO:0000256" key="7">
    <source>
        <dbReference type="ARBA" id="ARBA00023136"/>
    </source>
</evidence>
<dbReference type="PRINTS" id="PR00032">
    <property type="entry name" value="HTHARAC"/>
</dbReference>
<dbReference type="InterPro" id="IPR018060">
    <property type="entry name" value="HTH_AraC"/>
</dbReference>
<accession>A0A2R5EZ75</accession>
<dbReference type="PROSITE" id="PS01124">
    <property type="entry name" value="HTH_ARAC_FAMILY_2"/>
    <property type="match status" value="1"/>
</dbReference>
<evidence type="ECO:0000256" key="4">
    <source>
        <dbReference type="ARBA" id="ARBA00022989"/>
    </source>
</evidence>
<feature type="transmembrane region" description="Helical" evidence="10">
    <location>
        <begin position="28"/>
        <end position="47"/>
    </location>
</feature>
<protein>
    <recommendedName>
        <fullName evidence="11">HTH araC/xylS-type domain-containing protein</fullName>
    </recommendedName>
</protein>
<dbReference type="PANTHER" id="PTHR43280:SF28">
    <property type="entry name" value="HTH-TYPE TRANSCRIPTIONAL ACTIVATOR RHAS"/>
    <property type="match status" value="1"/>
</dbReference>
<dbReference type="GO" id="GO:0003700">
    <property type="term" value="F:DNA-binding transcription factor activity"/>
    <property type="evidence" value="ECO:0007669"/>
    <property type="project" value="InterPro"/>
</dbReference>
<proteinExistence type="predicted"/>
<dbReference type="InterPro" id="IPR020449">
    <property type="entry name" value="Tscrpt_reg_AraC-type_HTH"/>
</dbReference>
<keyword evidence="13" id="KW-1185">Reference proteome</keyword>
<keyword evidence="2" id="KW-1003">Cell membrane</keyword>
<evidence type="ECO:0000256" key="8">
    <source>
        <dbReference type="ARBA" id="ARBA00023163"/>
    </source>
</evidence>